<evidence type="ECO:0000313" key="2">
    <source>
        <dbReference type="EMBL" id="RUS92079.1"/>
    </source>
</evidence>
<feature type="region of interest" description="Disordered" evidence="1">
    <location>
        <begin position="1"/>
        <end position="32"/>
    </location>
</feature>
<feature type="compositionally biased region" description="Gly residues" evidence="1">
    <location>
        <begin position="1"/>
        <end position="11"/>
    </location>
</feature>
<name>A0A3S1BN72_ELYCH</name>
<feature type="region of interest" description="Disordered" evidence="1">
    <location>
        <begin position="101"/>
        <end position="149"/>
    </location>
</feature>
<dbReference type="EMBL" id="RQTK01000002">
    <property type="protein sequence ID" value="RUS92079.1"/>
    <property type="molecule type" value="Genomic_DNA"/>
</dbReference>
<reference evidence="2 3" key="1">
    <citation type="submission" date="2019-01" db="EMBL/GenBank/DDBJ databases">
        <title>A draft genome assembly of the solar-powered sea slug Elysia chlorotica.</title>
        <authorList>
            <person name="Cai H."/>
            <person name="Li Q."/>
            <person name="Fang X."/>
            <person name="Li J."/>
            <person name="Curtis N.E."/>
            <person name="Altenburger A."/>
            <person name="Shibata T."/>
            <person name="Feng M."/>
            <person name="Maeda T."/>
            <person name="Schwartz J.A."/>
            <person name="Shigenobu S."/>
            <person name="Lundholm N."/>
            <person name="Nishiyama T."/>
            <person name="Yang H."/>
            <person name="Hasebe M."/>
            <person name="Li S."/>
            <person name="Pierce S.K."/>
            <person name="Wang J."/>
        </authorList>
    </citation>
    <scope>NUCLEOTIDE SEQUENCE [LARGE SCALE GENOMIC DNA]</scope>
    <source>
        <strain evidence="2">EC2010</strain>
        <tissue evidence="2">Whole organism of an adult</tissue>
    </source>
</reference>
<feature type="region of interest" description="Disordered" evidence="1">
    <location>
        <begin position="169"/>
        <end position="216"/>
    </location>
</feature>
<organism evidence="2 3">
    <name type="scientific">Elysia chlorotica</name>
    <name type="common">Eastern emerald elysia</name>
    <name type="synonym">Sea slug</name>
    <dbReference type="NCBI Taxonomy" id="188477"/>
    <lineage>
        <taxon>Eukaryota</taxon>
        <taxon>Metazoa</taxon>
        <taxon>Spiralia</taxon>
        <taxon>Lophotrochozoa</taxon>
        <taxon>Mollusca</taxon>
        <taxon>Gastropoda</taxon>
        <taxon>Heterobranchia</taxon>
        <taxon>Euthyneura</taxon>
        <taxon>Panpulmonata</taxon>
        <taxon>Sacoglossa</taxon>
        <taxon>Placobranchoidea</taxon>
        <taxon>Plakobranchidae</taxon>
        <taxon>Elysia</taxon>
    </lineage>
</organism>
<feature type="compositionally biased region" description="Basic and acidic residues" evidence="1">
    <location>
        <begin position="517"/>
        <end position="532"/>
    </location>
</feature>
<dbReference type="Proteomes" id="UP000271974">
    <property type="component" value="Unassembled WGS sequence"/>
</dbReference>
<feature type="compositionally biased region" description="Basic and acidic residues" evidence="1">
    <location>
        <begin position="584"/>
        <end position="593"/>
    </location>
</feature>
<dbReference type="AlphaFoldDB" id="A0A3S1BN72"/>
<feature type="compositionally biased region" description="Basic and acidic residues" evidence="1">
    <location>
        <begin position="739"/>
        <end position="756"/>
    </location>
</feature>
<comment type="caution">
    <text evidence="2">The sequence shown here is derived from an EMBL/GenBank/DDBJ whole genome shotgun (WGS) entry which is preliminary data.</text>
</comment>
<dbReference type="OrthoDB" id="6157320at2759"/>
<feature type="compositionally biased region" description="Basic residues" evidence="1">
    <location>
        <begin position="537"/>
        <end position="550"/>
    </location>
</feature>
<feature type="compositionally biased region" description="Basic and acidic residues" evidence="1">
    <location>
        <begin position="676"/>
        <end position="703"/>
    </location>
</feature>
<feature type="region of interest" description="Disordered" evidence="1">
    <location>
        <begin position="879"/>
        <end position="907"/>
    </location>
</feature>
<feature type="compositionally biased region" description="Polar residues" evidence="1">
    <location>
        <begin position="21"/>
        <end position="31"/>
    </location>
</feature>
<keyword evidence="3" id="KW-1185">Reference proteome</keyword>
<accession>A0A3S1BN72</accession>
<feature type="compositionally biased region" description="Polar residues" evidence="1">
    <location>
        <begin position="796"/>
        <end position="805"/>
    </location>
</feature>
<feature type="compositionally biased region" description="Low complexity" evidence="1">
    <location>
        <begin position="561"/>
        <end position="583"/>
    </location>
</feature>
<evidence type="ECO:0000256" key="1">
    <source>
        <dbReference type="SAM" id="MobiDB-lite"/>
    </source>
</evidence>
<feature type="compositionally biased region" description="Basic residues" evidence="1">
    <location>
        <begin position="806"/>
        <end position="821"/>
    </location>
</feature>
<protein>
    <submittedName>
        <fullName evidence="2">Uncharacterized protein</fullName>
    </submittedName>
</protein>
<evidence type="ECO:0000313" key="3">
    <source>
        <dbReference type="Proteomes" id="UP000271974"/>
    </source>
</evidence>
<feature type="region of interest" description="Disordered" evidence="1">
    <location>
        <begin position="467"/>
        <end position="639"/>
    </location>
</feature>
<gene>
    <name evidence="2" type="ORF">EGW08_000103</name>
</gene>
<feature type="compositionally biased region" description="Low complexity" evidence="1">
    <location>
        <begin position="101"/>
        <end position="111"/>
    </location>
</feature>
<feature type="region of interest" description="Disordered" evidence="1">
    <location>
        <begin position="246"/>
        <end position="279"/>
    </location>
</feature>
<feature type="region of interest" description="Disordered" evidence="1">
    <location>
        <begin position="784"/>
        <end position="845"/>
    </location>
</feature>
<proteinExistence type="predicted"/>
<sequence>MAFGREGGGRMGVDTGLYASRQDSNSSSGTTPHWMKQLEEKYQRLHAKIVNQAAKFSNARFNAINNNINHHHRNLSYGGIHRNSSVSKSCTDGVNSVLSKRGSSLSSSAAFHSKRELPDETGANNGLNKGWKTGTKRRSNVENPSPENRAVDSFLVSDESNEVVIGGAGGSAQCGGKRNGLVYSSGPPPHGSNDINPKSGDPTRQEGMPPATRGINQAETCDPVRATLAKTSAAIALLNSAPIKDGPLRARRRGKGGYSGSRLHSTHRPGLGQVPPETQQAEESRLAESVYSIPAGTNSSGGYNKSHSNNAVICFEKEVSAGVSTQLTPRASKPTTRASSSQALTRLSSANFVSVSTAQSILREDLENKNCASDADRRETNAFFTKTQDPLLSNFHRISHNGDVNGRRCDENQGIREDEFVAFEDFSGEYYSCEDDSEYSLDNEEDVFLDEEDSEGEEFLGQSTAMEVAKSKGRRHATRTAVRPSVSRVGQKPHKSCPAYFWKSANPNADSDDGEVDKDHGRISKQTEKTDKGQVNLRKKKNNMRKRDRRSTKSHEVRKGNITTGTISNNDNNINIAKDNPNIDGHDNRKETQLLDESNDGMVETSPYKQQSMHDNNNDNQQHHHKPRSDSKGTISPVQGTLLPLTARAVEEGRMRVFARMSLEARHAVDETLREMEREEEKMDKEKAVDKNVDGDSQKHGNMEMESTWDVSVVNHTSGTRGHSRVLEGDMTEGGNNQDRSRGGENGVGKEGDRDNAAGSQGSVTSDNFQDDFYASGKFHHNSNSNFLHAKHPQDFTHSPGSSTTAHKRGGGHRAGSRRLPHLSDLPSPAQTSSLPNPHARLPGIASKSRLPLSYRETTFEITPPDFDIRFHHIISCQSEGRETPPPDVRQQSIDKCQQWLVRHNPR</sequence>
<feature type="compositionally biased region" description="Polar residues" evidence="1">
    <location>
        <begin position="758"/>
        <end position="768"/>
    </location>
</feature>
<feature type="region of interest" description="Disordered" evidence="1">
    <location>
        <begin position="676"/>
        <end position="769"/>
    </location>
</feature>